<keyword evidence="2" id="KW-1185">Reference proteome</keyword>
<protein>
    <submittedName>
        <fullName evidence="1">Uncharacterized protein</fullName>
    </submittedName>
</protein>
<name>A0ACB9ZII1_CATRO</name>
<dbReference type="EMBL" id="CM044708">
    <property type="protein sequence ID" value="KAI5647173.1"/>
    <property type="molecule type" value="Genomic_DNA"/>
</dbReference>
<reference evidence="2" key="1">
    <citation type="journal article" date="2023" name="Nat. Plants">
        <title>Single-cell RNA sequencing provides a high-resolution roadmap for understanding the multicellular compartmentation of specialized metabolism.</title>
        <authorList>
            <person name="Sun S."/>
            <person name="Shen X."/>
            <person name="Li Y."/>
            <person name="Li Y."/>
            <person name="Wang S."/>
            <person name="Li R."/>
            <person name="Zhang H."/>
            <person name="Shen G."/>
            <person name="Guo B."/>
            <person name="Wei J."/>
            <person name="Xu J."/>
            <person name="St-Pierre B."/>
            <person name="Chen S."/>
            <person name="Sun C."/>
        </authorList>
    </citation>
    <scope>NUCLEOTIDE SEQUENCE [LARGE SCALE GENOMIC DNA]</scope>
</reference>
<evidence type="ECO:0000313" key="1">
    <source>
        <dbReference type="EMBL" id="KAI5647173.1"/>
    </source>
</evidence>
<gene>
    <name evidence="1" type="ORF">M9H77_33178</name>
</gene>
<dbReference type="Proteomes" id="UP001060085">
    <property type="component" value="Linkage Group LG08"/>
</dbReference>
<accession>A0ACB9ZII1</accession>
<comment type="caution">
    <text evidence="1">The sequence shown here is derived from an EMBL/GenBank/DDBJ whole genome shotgun (WGS) entry which is preliminary data.</text>
</comment>
<proteinExistence type="predicted"/>
<organism evidence="1 2">
    <name type="scientific">Catharanthus roseus</name>
    <name type="common">Madagascar periwinkle</name>
    <name type="synonym">Vinca rosea</name>
    <dbReference type="NCBI Taxonomy" id="4058"/>
    <lineage>
        <taxon>Eukaryota</taxon>
        <taxon>Viridiplantae</taxon>
        <taxon>Streptophyta</taxon>
        <taxon>Embryophyta</taxon>
        <taxon>Tracheophyta</taxon>
        <taxon>Spermatophyta</taxon>
        <taxon>Magnoliopsida</taxon>
        <taxon>eudicotyledons</taxon>
        <taxon>Gunneridae</taxon>
        <taxon>Pentapetalae</taxon>
        <taxon>asterids</taxon>
        <taxon>lamiids</taxon>
        <taxon>Gentianales</taxon>
        <taxon>Apocynaceae</taxon>
        <taxon>Rauvolfioideae</taxon>
        <taxon>Vinceae</taxon>
        <taxon>Catharanthinae</taxon>
        <taxon>Catharanthus</taxon>
    </lineage>
</organism>
<evidence type="ECO:0000313" key="2">
    <source>
        <dbReference type="Proteomes" id="UP001060085"/>
    </source>
</evidence>
<sequence>MVGSTLILEINLISAQGLKLPSADSRRSNHAYAMVWVDSTTKLRTRTDRLGGENPSWNDRFLFRVPPNFIVSDTSAVTVEIYAAGYIRDVLMGSVRLLLSNCFGKSLIDILGIPTFTAVQVRRTSGKFHGVLNIAATVYGNEDFPLFNGLSAISFRDLMRGQSTVKDNKESLRWKRRLSRVGSKRSDQSSGGESCDFDLSSMDLSDGSESTTSSSSSTATVTTAAAPNALKEWNGLKKGMAGKLKVLKSADGPGGLMCGLMLQRRACLCPSDRFWEDDDESFQENL</sequence>